<sequence length="321" mass="35388">MKTFLTIVALASVLALAAAVLPDNYVTLSAREKQALQWSQVLESRYNLTELPSAFPQPTDNLTLLGLPEYLAQSFLITGDEMPGTRRRMLLSPFAVVCKVEYRTFKNSTSQFTGLFNTGGIGLIRLALDAIYGPPLGSLFSPTAVLKIYIDGQISRNFQHIKDVIGQGANHNFFLNNMSNIMDKGPNDPQAVMDAFIRTIAILPGDALSRPLNPYTLGLYEQASVNSDGTNVTGAIVAPWEQRLQGHAGLATPADSTNDFRLDLLNVLKEGTVLYDVYAKRSVDAPENELIGEIVLQSECVPSKYGDELIFFRQSREQWRP</sequence>
<gene>
    <name evidence="2" type="ORF">BV898_10055</name>
</gene>
<keyword evidence="3" id="KW-1185">Reference proteome</keyword>
<evidence type="ECO:0000313" key="2">
    <source>
        <dbReference type="EMBL" id="OQV15803.1"/>
    </source>
</evidence>
<feature type="signal peptide" evidence="1">
    <location>
        <begin position="1"/>
        <end position="19"/>
    </location>
</feature>
<evidence type="ECO:0000313" key="3">
    <source>
        <dbReference type="Proteomes" id="UP000192578"/>
    </source>
</evidence>
<reference evidence="3" key="1">
    <citation type="submission" date="2017-01" db="EMBL/GenBank/DDBJ databases">
        <title>Comparative genomics of anhydrobiosis in the tardigrade Hypsibius dujardini.</title>
        <authorList>
            <person name="Yoshida Y."/>
            <person name="Koutsovoulos G."/>
            <person name="Laetsch D."/>
            <person name="Stevens L."/>
            <person name="Kumar S."/>
            <person name="Horikawa D."/>
            <person name="Ishino K."/>
            <person name="Komine S."/>
            <person name="Tomita M."/>
            <person name="Blaxter M."/>
            <person name="Arakawa K."/>
        </authorList>
    </citation>
    <scope>NUCLEOTIDE SEQUENCE [LARGE SCALE GENOMIC DNA]</scope>
    <source>
        <strain evidence="3">Z151</strain>
    </source>
</reference>
<feature type="chain" id="PRO_5013252454" description="N-acylethanolamine-hydrolyzing acid amidase" evidence="1">
    <location>
        <begin position="20"/>
        <end position="321"/>
    </location>
</feature>
<dbReference type="Proteomes" id="UP000192578">
    <property type="component" value="Unassembled WGS sequence"/>
</dbReference>
<accession>A0A1W0WL05</accession>
<dbReference type="EMBL" id="MTYJ01000082">
    <property type="protein sequence ID" value="OQV15803.1"/>
    <property type="molecule type" value="Genomic_DNA"/>
</dbReference>
<evidence type="ECO:0008006" key="4">
    <source>
        <dbReference type="Google" id="ProtNLM"/>
    </source>
</evidence>
<dbReference type="AlphaFoldDB" id="A0A1W0WL05"/>
<protein>
    <recommendedName>
        <fullName evidence="4">N-acylethanolamine-hydrolyzing acid amidase</fullName>
    </recommendedName>
</protein>
<comment type="caution">
    <text evidence="2">The sequence shown here is derived from an EMBL/GenBank/DDBJ whole genome shotgun (WGS) entry which is preliminary data.</text>
</comment>
<name>A0A1W0WL05_HYPEX</name>
<organism evidence="2 3">
    <name type="scientific">Hypsibius exemplaris</name>
    <name type="common">Freshwater tardigrade</name>
    <dbReference type="NCBI Taxonomy" id="2072580"/>
    <lineage>
        <taxon>Eukaryota</taxon>
        <taxon>Metazoa</taxon>
        <taxon>Ecdysozoa</taxon>
        <taxon>Tardigrada</taxon>
        <taxon>Eutardigrada</taxon>
        <taxon>Parachela</taxon>
        <taxon>Hypsibioidea</taxon>
        <taxon>Hypsibiidae</taxon>
        <taxon>Hypsibius</taxon>
    </lineage>
</organism>
<proteinExistence type="predicted"/>
<keyword evidence="1" id="KW-0732">Signal</keyword>
<evidence type="ECO:0000256" key="1">
    <source>
        <dbReference type="SAM" id="SignalP"/>
    </source>
</evidence>